<evidence type="ECO:0000256" key="3">
    <source>
        <dbReference type="ARBA" id="ARBA00022692"/>
    </source>
</evidence>
<sequence length="630" mass="73377">MVNLDFPFQYLIILMCTKLMGINCEPEWFQDLFRYIGNKDASHREVIIITSRKAPNRPVDNPWVIRLLQRTTQIYPIIRINLNPPFDNHDESHFLSIDATAALFIFVHDILTERSIYPEKVIDIMKRLSLNKKHVRYLAIFLSLELTNNFDKLLKYSWSQQVMDFTIIEMIHCINRTEGLLKICTSNEESPVIHYYNPFLNETVTRTYQAPFDWFPDVLQNMHGYPLKIGVVNRPPFSYVEWHKNLTLKSMNGPDIKLIRAVAERMNFSLDILPRLITYSELYNERTPQGLFNLMASGKVDIYAAVTPHFSENISESLFRSEKILRDELCALVPITKTVAIPLSKDAIEAMVVIIGVVLIYVASSWFLHFYQSWDFFRTIRVLLGIPINVNNSHWSLTQRIVVQVLMIVSLFFSANIYGGLTKVSIDLDTEVQIKTFQELDESGLIPIINPFFFNKTFGNIDPDDKPMLNLKKKAITSIAPWRCPIEAGKYFNVTCLIGKREGELFIKSSYLNGKPTIKFAETCFWLDSYVFLIRPGSPYRRRMDNILTLFQEVGLREKWYRDGPKMMTRKTSDDESLDPPKGVLSEHLTAVSVFGCVTATAIFFCEIIWHRRAYLRILMRKYLRWWTKT</sequence>
<proteinExistence type="predicted"/>
<name>A0A6V7JZQ5_9HYME</name>
<dbReference type="PANTHER" id="PTHR42643">
    <property type="entry name" value="IONOTROPIC RECEPTOR 20A-RELATED"/>
    <property type="match status" value="1"/>
</dbReference>
<organism evidence="9">
    <name type="scientific">Bracon brevicornis</name>
    <dbReference type="NCBI Taxonomy" id="1563983"/>
    <lineage>
        <taxon>Eukaryota</taxon>
        <taxon>Metazoa</taxon>
        <taxon>Ecdysozoa</taxon>
        <taxon>Arthropoda</taxon>
        <taxon>Hexapoda</taxon>
        <taxon>Insecta</taxon>
        <taxon>Pterygota</taxon>
        <taxon>Neoptera</taxon>
        <taxon>Endopterygota</taxon>
        <taxon>Hymenoptera</taxon>
        <taxon>Apocrita</taxon>
        <taxon>Ichneumonoidea</taxon>
        <taxon>Braconidae</taxon>
        <taxon>Braconinae</taxon>
        <taxon>Bracon</taxon>
    </lineage>
</organism>
<dbReference type="InterPro" id="IPR052192">
    <property type="entry name" value="Insect_Ionotropic_Sensory_Rcpt"/>
</dbReference>
<reference evidence="9" key="1">
    <citation type="submission" date="2020-07" db="EMBL/GenBank/DDBJ databases">
        <authorList>
            <person name="Ferguson B K."/>
        </authorList>
    </citation>
    <scope>NUCLEOTIDE SEQUENCE</scope>
    <source>
        <strain evidence="9">L06</strain>
    </source>
</reference>
<evidence type="ECO:0000256" key="7">
    <source>
        <dbReference type="ARBA" id="ARBA00023180"/>
    </source>
</evidence>
<dbReference type="PANTHER" id="PTHR42643:SF39">
    <property type="entry name" value="IONOTROPIC RECEPTOR 56A-RELATED"/>
    <property type="match status" value="1"/>
</dbReference>
<evidence type="ECO:0000256" key="4">
    <source>
        <dbReference type="ARBA" id="ARBA00022989"/>
    </source>
</evidence>
<evidence type="ECO:0000256" key="6">
    <source>
        <dbReference type="ARBA" id="ARBA00023170"/>
    </source>
</evidence>
<evidence type="ECO:0000256" key="2">
    <source>
        <dbReference type="ARBA" id="ARBA00022475"/>
    </source>
</evidence>
<feature type="transmembrane region" description="Helical" evidence="8">
    <location>
        <begin position="589"/>
        <end position="610"/>
    </location>
</feature>
<protein>
    <recommendedName>
        <fullName evidence="10">Ionotropic glutamate receptor L-glutamate and glycine-binding domain-containing protein</fullName>
    </recommendedName>
</protein>
<gene>
    <name evidence="9" type="ORF">BBRV_LOCUS63451</name>
</gene>
<keyword evidence="4 8" id="KW-1133">Transmembrane helix</keyword>
<dbReference type="Gene3D" id="3.40.190.10">
    <property type="entry name" value="Periplasmic binding protein-like II"/>
    <property type="match status" value="1"/>
</dbReference>
<dbReference type="SUPFAM" id="SSF53850">
    <property type="entry name" value="Periplasmic binding protein-like II"/>
    <property type="match status" value="1"/>
</dbReference>
<evidence type="ECO:0000256" key="5">
    <source>
        <dbReference type="ARBA" id="ARBA00023136"/>
    </source>
</evidence>
<keyword evidence="5 8" id="KW-0472">Membrane</keyword>
<keyword evidence="2" id="KW-1003">Cell membrane</keyword>
<evidence type="ECO:0000313" key="9">
    <source>
        <dbReference type="EMBL" id="CAD1556290.1"/>
    </source>
</evidence>
<keyword evidence="7" id="KW-0325">Glycoprotein</keyword>
<keyword evidence="6" id="KW-0675">Receptor</keyword>
<evidence type="ECO:0008006" key="10">
    <source>
        <dbReference type="Google" id="ProtNLM"/>
    </source>
</evidence>
<accession>A0A6V7JZQ5</accession>
<keyword evidence="3 8" id="KW-0812">Transmembrane</keyword>
<evidence type="ECO:0000256" key="8">
    <source>
        <dbReference type="SAM" id="Phobius"/>
    </source>
</evidence>
<dbReference type="AlphaFoldDB" id="A0A6V7JZQ5"/>
<comment type="subcellular location">
    <subcellularLocation>
        <location evidence="1">Cell membrane</location>
        <topology evidence="1">Multi-pass membrane protein</topology>
    </subcellularLocation>
</comment>
<dbReference type="EMBL" id="CADCXW020000021">
    <property type="protein sequence ID" value="CAD1556290.1"/>
    <property type="molecule type" value="Genomic_DNA"/>
</dbReference>
<dbReference type="GO" id="GO:0005886">
    <property type="term" value="C:plasma membrane"/>
    <property type="evidence" value="ECO:0007669"/>
    <property type="project" value="UniProtKB-SubCell"/>
</dbReference>
<evidence type="ECO:0000256" key="1">
    <source>
        <dbReference type="ARBA" id="ARBA00004651"/>
    </source>
</evidence>
<feature type="transmembrane region" description="Helical" evidence="8">
    <location>
        <begin position="401"/>
        <end position="421"/>
    </location>
</feature>
<feature type="transmembrane region" description="Helical" evidence="8">
    <location>
        <begin position="350"/>
        <end position="371"/>
    </location>
</feature>